<name>A0ABD5NFI9_9EURY</name>
<keyword evidence="2" id="KW-1185">Reference proteome</keyword>
<accession>A0ABD5NFI9</accession>
<dbReference type="InterPro" id="IPR055944">
    <property type="entry name" value="DUF7522"/>
</dbReference>
<gene>
    <name evidence="1" type="ORF">ACFOKC_07890</name>
</gene>
<organism evidence="1 2">
    <name type="scientific">Halobacterium litoreum</name>
    <dbReference type="NCBI Taxonomy" id="2039234"/>
    <lineage>
        <taxon>Archaea</taxon>
        <taxon>Methanobacteriati</taxon>
        <taxon>Methanobacteriota</taxon>
        <taxon>Stenosarchaea group</taxon>
        <taxon>Halobacteria</taxon>
        <taxon>Halobacteriales</taxon>
        <taxon>Halobacteriaceae</taxon>
        <taxon>Halobacterium</taxon>
    </lineage>
</organism>
<dbReference type="GeneID" id="69116424"/>
<sequence length="135" mass="15243">MTDDEALVEFVRDAAADRLRGVVRYHEDDYRFLYEREDAGWGPSETADVERFVDQFRHAELDEVERTHLLNVGNHHATVRLYDGAVVIHFPQGEGVGTLVSLDPEAASDLATFVSSCLGHLYRDSPQVVENAPDW</sequence>
<dbReference type="RefSeq" id="WP_232571232.1">
    <property type="nucleotide sequence ID" value="NZ_CP089466.1"/>
</dbReference>
<dbReference type="EMBL" id="JBHRWN010000002">
    <property type="protein sequence ID" value="MFC3477643.1"/>
    <property type="molecule type" value="Genomic_DNA"/>
</dbReference>
<comment type="caution">
    <text evidence="1">The sequence shown here is derived from an EMBL/GenBank/DDBJ whole genome shotgun (WGS) entry which is preliminary data.</text>
</comment>
<protein>
    <submittedName>
        <fullName evidence="1">Uncharacterized protein</fullName>
    </submittedName>
</protein>
<proteinExistence type="predicted"/>
<reference evidence="1 2" key="1">
    <citation type="journal article" date="2019" name="Int. J. Syst. Evol. Microbiol.">
        <title>The Global Catalogue of Microorganisms (GCM) 10K type strain sequencing project: providing services to taxonomists for standard genome sequencing and annotation.</title>
        <authorList>
            <consortium name="The Broad Institute Genomics Platform"/>
            <consortium name="The Broad Institute Genome Sequencing Center for Infectious Disease"/>
            <person name="Wu L."/>
            <person name="Ma J."/>
        </authorList>
    </citation>
    <scope>NUCLEOTIDE SEQUENCE [LARGE SCALE GENOMIC DNA]</scope>
    <source>
        <strain evidence="1 2">CGMCC 1.12562</strain>
    </source>
</reference>
<dbReference type="AlphaFoldDB" id="A0ABD5NFI9"/>
<evidence type="ECO:0000313" key="2">
    <source>
        <dbReference type="Proteomes" id="UP001595660"/>
    </source>
</evidence>
<evidence type="ECO:0000313" key="1">
    <source>
        <dbReference type="EMBL" id="MFC3477643.1"/>
    </source>
</evidence>
<dbReference type="Pfam" id="PF24366">
    <property type="entry name" value="DUF7522"/>
    <property type="match status" value="1"/>
</dbReference>
<dbReference type="Proteomes" id="UP001595660">
    <property type="component" value="Unassembled WGS sequence"/>
</dbReference>